<dbReference type="GO" id="GO:0009247">
    <property type="term" value="P:glycolipid biosynthetic process"/>
    <property type="evidence" value="ECO:0007669"/>
    <property type="project" value="UniProtKB-ARBA"/>
</dbReference>
<evidence type="ECO:0000256" key="2">
    <source>
        <dbReference type="ARBA" id="ARBA00022475"/>
    </source>
</evidence>
<keyword evidence="2" id="KW-1003">Cell membrane</keyword>
<gene>
    <name evidence="8" type="ORF">EII21_00435</name>
</gene>
<evidence type="ECO:0000256" key="4">
    <source>
        <dbReference type="ARBA" id="ARBA00022679"/>
    </source>
</evidence>
<dbReference type="GO" id="GO:0016746">
    <property type="term" value="F:acyltransferase activity"/>
    <property type="evidence" value="ECO:0007669"/>
    <property type="project" value="UniProtKB-KW"/>
</dbReference>
<dbReference type="NCBIfam" id="NF006487">
    <property type="entry name" value="PRK08905.1"/>
    <property type="match status" value="1"/>
</dbReference>
<name>A0A3P2A8G9_9NEIS</name>
<keyword evidence="5 7" id="KW-0472">Membrane</keyword>
<dbReference type="PIRSF" id="PIRSF026649">
    <property type="entry name" value="MsbB"/>
    <property type="match status" value="1"/>
</dbReference>
<dbReference type="GO" id="GO:0005886">
    <property type="term" value="C:plasma membrane"/>
    <property type="evidence" value="ECO:0007669"/>
    <property type="project" value="UniProtKB-SubCell"/>
</dbReference>
<feature type="transmembrane region" description="Helical" evidence="7">
    <location>
        <begin position="12"/>
        <end position="32"/>
    </location>
</feature>
<keyword evidence="7" id="KW-1133">Transmembrane helix</keyword>
<reference evidence="8 9" key="1">
    <citation type="submission" date="2018-11" db="EMBL/GenBank/DDBJ databases">
        <title>Genomes From Bacteria Associated with the Canine Oral Cavity: a Test Case for Automated Genome-Based Taxonomic Assignment.</title>
        <authorList>
            <person name="Coil D.A."/>
            <person name="Jospin G."/>
            <person name="Darling A.E."/>
            <person name="Wallis C."/>
            <person name="Davis I.J."/>
            <person name="Harris S."/>
            <person name="Eisen J.A."/>
            <person name="Holcombe L.J."/>
            <person name="O'Flynn C."/>
        </authorList>
    </citation>
    <scope>NUCLEOTIDE SEQUENCE [LARGE SCALE GENOMIC DNA]</scope>
    <source>
        <strain evidence="8 9">COT-280</strain>
    </source>
</reference>
<keyword evidence="9" id="KW-1185">Reference proteome</keyword>
<keyword evidence="3" id="KW-0997">Cell inner membrane</keyword>
<protein>
    <submittedName>
        <fullName evidence="8">Lysophospholipid acyltransferase family protein</fullName>
    </submittedName>
</protein>
<proteinExistence type="predicted"/>
<dbReference type="OrthoDB" id="9803456at2"/>
<dbReference type="EMBL" id="RQYC01000001">
    <property type="protein sequence ID" value="RRD91749.1"/>
    <property type="molecule type" value="Genomic_DNA"/>
</dbReference>
<dbReference type="CDD" id="cd07984">
    <property type="entry name" value="LPLAT_LABLAT-like"/>
    <property type="match status" value="1"/>
</dbReference>
<evidence type="ECO:0000256" key="3">
    <source>
        <dbReference type="ARBA" id="ARBA00022519"/>
    </source>
</evidence>
<evidence type="ECO:0000256" key="7">
    <source>
        <dbReference type="SAM" id="Phobius"/>
    </source>
</evidence>
<keyword evidence="6 8" id="KW-0012">Acyltransferase</keyword>
<comment type="caution">
    <text evidence="8">The sequence shown here is derived from an EMBL/GenBank/DDBJ whole genome shotgun (WGS) entry which is preliminary data.</text>
</comment>
<comment type="subcellular location">
    <subcellularLocation>
        <location evidence="1">Cell inner membrane</location>
    </subcellularLocation>
</comment>
<evidence type="ECO:0000313" key="9">
    <source>
        <dbReference type="Proteomes" id="UP000269923"/>
    </source>
</evidence>
<evidence type="ECO:0000256" key="1">
    <source>
        <dbReference type="ARBA" id="ARBA00004533"/>
    </source>
</evidence>
<dbReference type="PANTHER" id="PTHR30606:SF10">
    <property type="entry name" value="PHOSPHATIDYLINOSITOL MANNOSIDE ACYLTRANSFERASE"/>
    <property type="match status" value="1"/>
</dbReference>
<dbReference type="AlphaFoldDB" id="A0A3P2A8G9"/>
<dbReference type="Pfam" id="PF03279">
    <property type="entry name" value="Lip_A_acyltrans"/>
    <property type="match status" value="1"/>
</dbReference>
<organism evidence="8 9">
    <name type="scientific">Conchiformibius steedae</name>
    <dbReference type="NCBI Taxonomy" id="153493"/>
    <lineage>
        <taxon>Bacteria</taxon>
        <taxon>Pseudomonadati</taxon>
        <taxon>Pseudomonadota</taxon>
        <taxon>Betaproteobacteria</taxon>
        <taxon>Neisseriales</taxon>
        <taxon>Neisseriaceae</taxon>
        <taxon>Conchiformibius</taxon>
    </lineage>
</organism>
<dbReference type="Proteomes" id="UP000269923">
    <property type="component" value="Unassembled WGS sequence"/>
</dbReference>
<sequence length="287" mass="31309">MLARVFDWVARLPLPLLHRIGAGLGILAYYLLPVTRRRIRQHLRLARLPADAAAVCAVLVETAKGAMELPLAFCLPPEQISALFVRSHGQEHLDAAQAAGEGLLLLTPHLGSYDLAGRCLSERLPFPLTALYKPPKSAALNQIMQQGRQRGKGRTAPATTQGVKQIIKALRGGEAVVVLPDHVPDPHEGGGVWADFFHRPAYTATLAARLAQLPKVRVLLFYGERLPQGQGFVLHIVPPQGAPVGDAAADALWLNRNIEHLIRQSPAQYLFAYNRYKHPAGAPLPPR</sequence>
<evidence type="ECO:0000256" key="5">
    <source>
        <dbReference type="ARBA" id="ARBA00023136"/>
    </source>
</evidence>
<dbReference type="InterPro" id="IPR004960">
    <property type="entry name" value="LipA_acyltrans"/>
</dbReference>
<dbReference type="STRING" id="1121352.GCA_000620925_00584"/>
<keyword evidence="7" id="KW-0812">Transmembrane</keyword>
<evidence type="ECO:0000256" key="6">
    <source>
        <dbReference type="ARBA" id="ARBA00023315"/>
    </source>
</evidence>
<accession>A0A3P2A8G9</accession>
<evidence type="ECO:0000313" key="8">
    <source>
        <dbReference type="EMBL" id="RRD91749.1"/>
    </source>
</evidence>
<keyword evidence="4 8" id="KW-0808">Transferase</keyword>
<dbReference type="PANTHER" id="PTHR30606">
    <property type="entry name" value="LIPID A BIOSYNTHESIS LAUROYL ACYLTRANSFERASE"/>
    <property type="match status" value="1"/>
</dbReference>
<dbReference type="RefSeq" id="WP_124793921.1">
    <property type="nucleotide sequence ID" value="NZ_RQYC01000001.1"/>
</dbReference>